<keyword evidence="6" id="KW-0479">Metal-binding</keyword>
<sequence>MADLRPRALPPRAKTTSDLPTLNTLLTPEEAAAATIRPPPRGPFLLNWQDIHPWQQDNHYILTSYRPSTGSYTACLQSLFYLHNESVNIHSHLSGCFLFTFIGLFVLLFESKNVRLADVLVFSCFFVGAGACLGMSATYHLISNHSAEVARWGNQLDYVGIVLLTTGSFVPSVYYGFFCEPGLQWRYWSMNILGHEFRLSCTIVSINPKFRTPSWRPFRAAMFVAMGLSAVFPVLHGVSIYGVAQMLDSIGLFWLVLQGFLYVSGAGLYAITARQQVNRQRDASAQGPQGLRGPQGAQSEDKSLGIKVRNQPGEGPK</sequence>
<evidence type="ECO:0000313" key="9">
    <source>
        <dbReference type="EMBL" id="MDI1493045.1"/>
    </source>
</evidence>
<evidence type="ECO:0000256" key="1">
    <source>
        <dbReference type="ARBA" id="ARBA00004141"/>
    </source>
</evidence>
<name>A0AA43QUY3_9LECA</name>
<dbReference type="PANTHER" id="PTHR20855:SF52">
    <property type="entry name" value="ADIPONECTIN RECEPTOR PROTEIN"/>
    <property type="match status" value="1"/>
</dbReference>
<evidence type="ECO:0000256" key="8">
    <source>
        <dbReference type="SAM" id="Phobius"/>
    </source>
</evidence>
<comment type="caution">
    <text evidence="9">The sequence shown here is derived from an EMBL/GenBank/DDBJ whole genome shotgun (WGS) entry which is preliminary data.</text>
</comment>
<keyword evidence="3 8" id="KW-0812">Transmembrane</keyword>
<dbReference type="GO" id="GO:0016020">
    <property type="term" value="C:membrane"/>
    <property type="evidence" value="ECO:0007669"/>
    <property type="project" value="UniProtKB-SubCell"/>
</dbReference>
<keyword evidence="4 8" id="KW-1133">Transmembrane helix</keyword>
<comment type="subcellular location">
    <subcellularLocation>
        <location evidence="1">Membrane</location>
        <topology evidence="1">Multi-pass membrane protein</topology>
    </subcellularLocation>
</comment>
<dbReference type="Proteomes" id="UP001161017">
    <property type="component" value="Unassembled WGS sequence"/>
</dbReference>
<comment type="similarity">
    <text evidence="2">Belongs to the ADIPOR family.</text>
</comment>
<protein>
    <recommendedName>
        <fullName evidence="11">Adiponectin receptor 2</fullName>
    </recommendedName>
</protein>
<gene>
    <name evidence="9" type="ORF">OHK93_004829</name>
</gene>
<accession>A0AA43QUY3</accession>
<dbReference type="GO" id="GO:0046872">
    <property type="term" value="F:metal ion binding"/>
    <property type="evidence" value="ECO:0007669"/>
    <property type="project" value="UniProtKB-KW"/>
</dbReference>
<evidence type="ECO:0000313" key="10">
    <source>
        <dbReference type="Proteomes" id="UP001161017"/>
    </source>
</evidence>
<evidence type="ECO:0000256" key="2">
    <source>
        <dbReference type="ARBA" id="ARBA00007018"/>
    </source>
</evidence>
<keyword evidence="5 8" id="KW-0472">Membrane</keyword>
<dbReference type="InterPro" id="IPR004254">
    <property type="entry name" value="AdipoR/HlyIII-related"/>
</dbReference>
<reference evidence="9" key="1">
    <citation type="journal article" date="2023" name="Genome Biol. Evol.">
        <title>First Whole Genome Sequence and Flow Cytometry Genome Size Data for the Lichen-Forming Fungus Ramalina farinacea (Ascomycota).</title>
        <authorList>
            <person name="Llewellyn T."/>
            <person name="Mian S."/>
            <person name="Hill R."/>
            <person name="Leitch I.J."/>
            <person name="Gaya E."/>
        </authorList>
    </citation>
    <scope>NUCLEOTIDE SEQUENCE</scope>
    <source>
        <strain evidence="9">LIQ254RAFAR</strain>
    </source>
</reference>
<evidence type="ECO:0000256" key="3">
    <source>
        <dbReference type="ARBA" id="ARBA00022692"/>
    </source>
</evidence>
<dbReference type="AlphaFoldDB" id="A0AA43QUY3"/>
<organism evidence="9 10">
    <name type="scientific">Ramalina farinacea</name>
    <dbReference type="NCBI Taxonomy" id="258253"/>
    <lineage>
        <taxon>Eukaryota</taxon>
        <taxon>Fungi</taxon>
        <taxon>Dikarya</taxon>
        <taxon>Ascomycota</taxon>
        <taxon>Pezizomycotina</taxon>
        <taxon>Lecanoromycetes</taxon>
        <taxon>OSLEUM clade</taxon>
        <taxon>Lecanoromycetidae</taxon>
        <taxon>Lecanorales</taxon>
        <taxon>Lecanorineae</taxon>
        <taxon>Ramalinaceae</taxon>
        <taxon>Ramalina</taxon>
    </lineage>
</organism>
<dbReference type="Pfam" id="PF03006">
    <property type="entry name" value="HlyIII"/>
    <property type="match status" value="1"/>
</dbReference>
<evidence type="ECO:0000256" key="4">
    <source>
        <dbReference type="ARBA" id="ARBA00022989"/>
    </source>
</evidence>
<dbReference type="PANTHER" id="PTHR20855">
    <property type="entry name" value="ADIPOR/PROGESTIN RECEPTOR-RELATED"/>
    <property type="match status" value="1"/>
</dbReference>
<feature type="binding site" evidence="6">
    <location>
        <position position="140"/>
    </location>
    <ligand>
        <name>Zn(2+)</name>
        <dbReference type="ChEBI" id="CHEBI:29105"/>
    </ligand>
</feature>
<feature type="transmembrane region" description="Helical" evidence="8">
    <location>
        <begin position="89"/>
        <end position="109"/>
    </location>
</feature>
<evidence type="ECO:0008006" key="11">
    <source>
        <dbReference type="Google" id="ProtNLM"/>
    </source>
</evidence>
<dbReference type="GO" id="GO:0006882">
    <property type="term" value="P:intracellular zinc ion homeostasis"/>
    <property type="evidence" value="ECO:0007669"/>
    <property type="project" value="TreeGrafter"/>
</dbReference>
<feature type="transmembrane region" description="Helical" evidence="8">
    <location>
        <begin position="116"/>
        <end position="138"/>
    </location>
</feature>
<evidence type="ECO:0000256" key="5">
    <source>
        <dbReference type="ARBA" id="ARBA00023136"/>
    </source>
</evidence>
<feature type="transmembrane region" description="Helical" evidence="8">
    <location>
        <begin position="250"/>
        <end position="271"/>
    </location>
</feature>
<keyword evidence="10" id="KW-1185">Reference proteome</keyword>
<proteinExistence type="inferred from homology"/>
<keyword evidence="6" id="KW-0862">Zinc</keyword>
<dbReference type="GO" id="GO:0038023">
    <property type="term" value="F:signaling receptor activity"/>
    <property type="evidence" value="ECO:0007669"/>
    <property type="project" value="TreeGrafter"/>
</dbReference>
<evidence type="ECO:0000256" key="7">
    <source>
        <dbReference type="SAM" id="MobiDB-lite"/>
    </source>
</evidence>
<evidence type="ECO:0000256" key="6">
    <source>
        <dbReference type="PIRSR" id="PIRSR604254-1"/>
    </source>
</evidence>
<feature type="transmembrane region" description="Helical" evidence="8">
    <location>
        <begin position="220"/>
        <end position="244"/>
    </location>
</feature>
<feature type="region of interest" description="Disordered" evidence="7">
    <location>
        <begin position="280"/>
        <end position="317"/>
    </location>
</feature>
<dbReference type="EMBL" id="JAPUFD010000022">
    <property type="protein sequence ID" value="MDI1493045.1"/>
    <property type="molecule type" value="Genomic_DNA"/>
</dbReference>
<feature type="transmembrane region" description="Helical" evidence="8">
    <location>
        <begin position="158"/>
        <end position="178"/>
    </location>
</feature>